<evidence type="ECO:0000313" key="1">
    <source>
        <dbReference type="EMBL" id="CUH42762.1"/>
    </source>
</evidence>
<proteinExistence type="predicted"/>
<organism evidence="1 2">
    <name type="scientific">Ruegeria atlantica</name>
    <dbReference type="NCBI Taxonomy" id="81569"/>
    <lineage>
        <taxon>Bacteria</taxon>
        <taxon>Pseudomonadati</taxon>
        <taxon>Pseudomonadota</taxon>
        <taxon>Alphaproteobacteria</taxon>
        <taxon>Rhodobacterales</taxon>
        <taxon>Roseobacteraceae</taxon>
        <taxon>Ruegeria</taxon>
    </lineage>
</organism>
<gene>
    <name evidence="1" type="ORF">RUM4293_01651</name>
</gene>
<name>A0A0P1E4Z5_9RHOB</name>
<dbReference type="InterPro" id="IPR046239">
    <property type="entry name" value="DUF6272"/>
</dbReference>
<reference evidence="2" key="1">
    <citation type="submission" date="2015-09" db="EMBL/GenBank/DDBJ databases">
        <authorList>
            <person name="Rodrigo-Torres L."/>
            <person name="Arahal D.R."/>
        </authorList>
    </citation>
    <scope>NUCLEOTIDE SEQUENCE [LARGE SCALE GENOMIC DNA]</scope>
    <source>
        <strain evidence="2">CECT 4293</strain>
    </source>
</reference>
<sequence>MLASEVYELRANLRRQGVVFAYSGYVTEGILSGVGDALKQKLVSEDADTKTLRSVFAVFVEQMQNIIRYSVERLPTDGETEVLDISYGIVTIGNEAGGYVVHAGNLILLSDVDNMRGRLSELRGMNREELRAAYKDQLRAETDTVSNSAGIGLIEIARRASKPIEFDFMRIDDQHAFFALKATV</sequence>
<protein>
    <submittedName>
        <fullName evidence="1">Uncharacterized protein</fullName>
    </submittedName>
</protein>
<accession>A0A0P1E4Z5</accession>
<dbReference type="EMBL" id="CYPS01000026">
    <property type="protein sequence ID" value="CUH42762.1"/>
    <property type="molecule type" value="Genomic_DNA"/>
</dbReference>
<dbReference type="Pfam" id="PF19788">
    <property type="entry name" value="DUF6272"/>
    <property type="match status" value="1"/>
</dbReference>
<dbReference type="NCBIfam" id="NF038262">
    <property type="entry name" value="SiaB_fam_kinase"/>
    <property type="match status" value="1"/>
</dbReference>
<dbReference type="AlphaFoldDB" id="A0A0P1E4Z5"/>
<keyword evidence="2" id="KW-1185">Reference proteome</keyword>
<evidence type="ECO:0000313" key="2">
    <source>
        <dbReference type="Proteomes" id="UP000050786"/>
    </source>
</evidence>
<dbReference type="Proteomes" id="UP000050786">
    <property type="component" value="Unassembled WGS sequence"/>
</dbReference>